<keyword evidence="3" id="KW-1185">Reference proteome</keyword>
<dbReference type="AlphaFoldDB" id="A0A026X1B3"/>
<dbReference type="SUPFAM" id="SSF56219">
    <property type="entry name" value="DNase I-like"/>
    <property type="match status" value="1"/>
</dbReference>
<feature type="domain" description="Endonuclease/exonuclease/phosphatase" evidence="1">
    <location>
        <begin position="1"/>
        <end position="74"/>
    </location>
</feature>
<proteinExistence type="predicted"/>
<evidence type="ECO:0000313" key="3">
    <source>
        <dbReference type="Proteomes" id="UP000053097"/>
    </source>
</evidence>
<dbReference type="GO" id="GO:0003824">
    <property type="term" value="F:catalytic activity"/>
    <property type="evidence" value="ECO:0007669"/>
    <property type="project" value="InterPro"/>
</dbReference>
<evidence type="ECO:0000313" key="2">
    <source>
        <dbReference type="EMBL" id="EZA61801.1"/>
    </source>
</evidence>
<reference evidence="2 3" key="1">
    <citation type="journal article" date="2014" name="Curr. Biol.">
        <title>The genome of the clonal raider ant Cerapachys biroi.</title>
        <authorList>
            <person name="Oxley P.R."/>
            <person name="Ji L."/>
            <person name="Fetter-Pruneda I."/>
            <person name="McKenzie S.K."/>
            <person name="Li C."/>
            <person name="Hu H."/>
            <person name="Zhang G."/>
            <person name="Kronauer D.J."/>
        </authorList>
    </citation>
    <scope>NUCLEOTIDE SEQUENCE [LARGE SCALE GENOMIC DNA]</scope>
</reference>
<sequence length="229" mass="26755">MWNCFNTDENGIRLYDGMFRNDYLCMNSGTLSRLNYANQRPSNIDLVFASSNIADTVTCSQHTDTWGSDHFPIVVDIESDTEIYNKKINRLSTKKTDWKLFQRTLHEDLEQQETVLKGIPPLESYDQFYQIVVRAMDRASGRSTGSSTKAIEDTLFIESARCECGYAVEDINHVIWRCSRYDNERDILYRELRKKDVYGAEDMNAILKRQDICKLEVIFNFVKKIQRII</sequence>
<gene>
    <name evidence="2" type="ORF">X777_09422</name>
</gene>
<evidence type="ECO:0000259" key="1">
    <source>
        <dbReference type="Pfam" id="PF14529"/>
    </source>
</evidence>
<dbReference type="Gene3D" id="3.60.10.10">
    <property type="entry name" value="Endonuclease/exonuclease/phosphatase"/>
    <property type="match status" value="1"/>
</dbReference>
<dbReference type="Pfam" id="PF14529">
    <property type="entry name" value="Exo_endo_phos_2"/>
    <property type="match status" value="1"/>
</dbReference>
<dbReference type="Proteomes" id="UP000053097">
    <property type="component" value="Unassembled WGS sequence"/>
</dbReference>
<dbReference type="EMBL" id="KK107046">
    <property type="protein sequence ID" value="EZA61801.1"/>
    <property type="molecule type" value="Genomic_DNA"/>
</dbReference>
<dbReference type="STRING" id="2015173.A0A026X1B3"/>
<name>A0A026X1B3_OOCBI</name>
<protein>
    <recommendedName>
        <fullName evidence="1">Endonuclease/exonuclease/phosphatase domain-containing protein</fullName>
    </recommendedName>
</protein>
<dbReference type="InterPro" id="IPR036691">
    <property type="entry name" value="Endo/exonu/phosph_ase_sf"/>
</dbReference>
<organism evidence="2 3">
    <name type="scientific">Ooceraea biroi</name>
    <name type="common">Clonal raider ant</name>
    <name type="synonym">Cerapachys biroi</name>
    <dbReference type="NCBI Taxonomy" id="2015173"/>
    <lineage>
        <taxon>Eukaryota</taxon>
        <taxon>Metazoa</taxon>
        <taxon>Ecdysozoa</taxon>
        <taxon>Arthropoda</taxon>
        <taxon>Hexapoda</taxon>
        <taxon>Insecta</taxon>
        <taxon>Pterygota</taxon>
        <taxon>Neoptera</taxon>
        <taxon>Endopterygota</taxon>
        <taxon>Hymenoptera</taxon>
        <taxon>Apocrita</taxon>
        <taxon>Aculeata</taxon>
        <taxon>Formicoidea</taxon>
        <taxon>Formicidae</taxon>
        <taxon>Dorylinae</taxon>
        <taxon>Ooceraea</taxon>
    </lineage>
</organism>
<accession>A0A026X1B3</accession>
<dbReference type="InterPro" id="IPR005135">
    <property type="entry name" value="Endo/exonuclease/phosphatase"/>
</dbReference>